<evidence type="ECO:0000256" key="2">
    <source>
        <dbReference type="ARBA" id="ARBA00022840"/>
    </source>
</evidence>
<gene>
    <name evidence="3" type="ORF">RHSIM_Rhsim13G0156000</name>
</gene>
<dbReference type="Proteomes" id="UP000626092">
    <property type="component" value="Unassembled WGS sequence"/>
</dbReference>
<protein>
    <submittedName>
        <fullName evidence="3">Uncharacterized protein</fullName>
    </submittedName>
</protein>
<dbReference type="PANTHER" id="PTHR45644:SF85">
    <property type="entry name" value="P-LOOP CONTAINING NUCLEOSIDE TRIPHOSPHATE HYDROLASES SUPERFAMILY PROTEIN"/>
    <property type="match status" value="1"/>
</dbReference>
<keyword evidence="4" id="KW-1185">Reference proteome</keyword>
<organism evidence="3 4">
    <name type="scientific">Rhododendron simsii</name>
    <name type="common">Sims's rhododendron</name>
    <dbReference type="NCBI Taxonomy" id="118357"/>
    <lineage>
        <taxon>Eukaryota</taxon>
        <taxon>Viridiplantae</taxon>
        <taxon>Streptophyta</taxon>
        <taxon>Embryophyta</taxon>
        <taxon>Tracheophyta</taxon>
        <taxon>Spermatophyta</taxon>
        <taxon>Magnoliopsida</taxon>
        <taxon>eudicotyledons</taxon>
        <taxon>Gunneridae</taxon>
        <taxon>Pentapetalae</taxon>
        <taxon>asterids</taxon>
        <taxon>Ericales</taxon>
        <taxon>Ericaceae</taxon>
        <taxon>Ericoideae</taxon>
        <taxon>Rhodoreae</taxon>
        <taxon>Rhododendron</taxon>
    </lineage>
</organism>
<dbReference type="GO" id="GO:0005741">
    <property type="term" value="C:mitochondrial outer membrane"/>
    <property type="evidence" value="ECO:0007669"/>
    <property type="project" value="TreeGrafter"/>
</dbReference>
<evidence type="ECO:0000313" key="3">
    <source>
        <dbReference type="EMBL" id="KAF7121381.1"/>
    </source>
</evidence>
<proteinExistence type="predicted"/>
<dbReference type="OrthoDB" id="10254455at2759"/>
<reference evidence="3" key="1">
    <citation type="submission" date="2019-11" db="EMBL/GenBank/DDBJ databases">
        <authorList>
            <person name="Liu Y."/>
            <person name="Hou J."/>
            <person name="Li T.-Q."/>
            <person name="Guan C.-H."/>
            <person name="Wu X."/>
            <person name="Wu H.-Z."/>
            <person name="Ling F."/>
            <person name="Zhang R."/>
            <person name="Shi X.-G."/>
            <person name="Ren J.-P."/>
            <person name="Chen E.-F."/>
            <person name="Sun J.-M."/>
        </authorList>
    </citation>
    <scope>NUCLEOTIDE SEQUENCE</scope>
    <source>
        <strain evidence="3">Adult_tree_wgs_1</strain>
        <tissue evidence="3">Leaves</tissue>
    </source>
</reference>
<comment type="caution">
    <text evidence="3">The sequence shown here is derived from an EMBL/GenBank/DDBJ whole genome shotgun (WGS) entry which is preliminary data.</text>
</comment>
<dbReference type="InterPro" id="IPR051701">
    <property type="entry name" value="Mito_OM_Translocase_MSP1"/>
</dbReference>
<accession>A0A834G4I1</accession>
<keyword evidence="2" id="KW-0067">ATP-binding</keyword>
<dbReference type="GO" id="GO:0005524">
    <property type="term" value="F:ATP binding"/>
    <property type="evidence" value="ECO:0007669"/>
    <property type="project" value="UniProtKB-KW"/>
</dbReference>
<dbReference type="PANTHER" id="PTHR45644">
    <property type="entry name" value="AAA ATPASE, PUTATIVE (AFU_ORTHOLOGUE AFUA_2G12920)-RELATED-RELATED"/>
    <property type="match status" value="1"/>
</dbReference>
<evidence type="ECO:0000313" key="4">
    <source>
        <dbReference type="Proteomes" id="UP000626092"/>
    </source>
</evidence>
<dbReference type="AlphaFoldDB" id="A0A834G4I1"/>
<name>A0A834G4I1_RHOSS</name>
<evidence type="ECO:0000256" key="1">
    <source>
        <dbReference type="ARBA" id="ARBA00022741"/>
    </source>
</evidence>
<keyword evidence="1" id="KW-0547">Nucleotide-binding</keyword>
<dbReference type="EMBL" id="WJXA01000013">
    <property type="protein sequence ID" value="KAF7121381.1"/>
    <property type="molecule type" value="Genomic_DNA"/>
</dbReference>
<sequence>MSFVSMRSFQNLTSRYEDRSTRRKCYATTDRPTTKPNPRFMVRYHKIKVSYLDAKEESKEERAITLRPLNMEDMRQAKNLVAASFVADGSIMSELKQWNDLYGEGGSRKK</sequence>